<organism evidence="2 3">
    <name type="scientific">Kitasatospora terrestris</name>
    <dbReference type="NCBI Taxonomy" id="258051"/>
    <lineage>
        <taxon>Bacteria</taxon>
        <taxon>Bacillati</taxon>
        <taxon>Actinomycetota</taxon>
        <taxon>Actinomycetes</taxon>
        <taxon>Kitasatosporales</taxon>
        <taxon>Streptomycetaceae</taxon>
        <taxon>Kitasatospora</taxon>
    </lineage>
</organism>
<feature type="region of interest" description="Disordered" evidence="1">
    <location>
        <begin position="1"/>
        <end position="28"/>
    </location>
</feature>
<dbReference type="EMBL" id="BAABIS010000001">
    <property type="protein sequence ID" value="GAA4885342.1"/>
    <property type="molecule type" value="Genomic_DNA"/>
</dbReference>
<feature type="compositionally biased region" description="Basic and acidic residues" evidence="1">
    <location>
        <begin position="18"/>
        <end position="28"/>
    </location>
</feature>
<keyword evidence="3" id="KW-1185">Reference proteome</keyword>
<evidence type="ECO:0000313" key="2">
    <source>
        <dbReference type="EMBL" id="GAA4885342.1"/>
    </source>
</evidence>
<evidence type="ECO:0000313" key="3">
    <source>
        <dbReference type="Proteomes" id="UP001501752"/>
    </source>
</evidence>
<reference evidence="3" key="1">
    <citation type="journal article" date="2019" name="Int. J. Syst. Evol. Microbiol.">
        <title>The Global Catalogue of Microorganisms (GCM) 10K type strain sequencing project: providing services to taxonomists for standard genome sequencing and annotation.</title>
        <authorList>
            <consortium name="The Broad Institute Genomics Platform"/>
            <consortium name="The Broad Institute Genome Sequencing Center for Infectious Disease"/>
            <person name="Wu L."/>
            <person name="Ma J."/>
        </authorList>
    </citation>
    <scope>NUCLEOTIDE SEQUENCE [LARGE SCALE GENOMIC DNA]</scope>
    <source>
        <strain evidence="3">JCM 13006</strain>
    </source>
</reference>
<accession>A0ABP9F0I4</accession>
<dbReference type="RefSeq" id="WP_345701659.1">
    <property type="nucleotide sequence ID" value="NZ_BAABIS010000001.1"/>
</dbReference>
<evidence type="ECO:0000256" key="1">
    <source>
        <dbReference type="SAM" id="MobiDB-lite"/>
    </source>
</evidence>
<dbReference type="Proteomes" id="UP001501752">
    <property type="component" value="Unassembled WGS sequence"/>
</dbReference>
<protein>
    <submittedName>
        <fullName evidence="2">Uncharacterized protein</fullName>
    </submittedName>
</protein>
<sequence length="56" mass="6147">MEFPDDGADTGELLGESTPDRGPAHEVRVSPDGRYLATWHLGSASVLVREARRLVR</sequence>
<gene>
    <name evidence="2" type="ORF">GCM10023235_77990</name>
</gene>
<comment type="caution">
    <text evidence="2">The sequence shown here is derived from an EMBL/GenBank/DDBJ whole genome shotgun (WGS) entry which is preliminary data.</text>
</comment>
<name>A0ABP9F0I4_9ACTN</name>
<proteinExistence type="predicted"/>